<accession>R7TVZ7</accession>
<evidence type="ECO:0000313" key="8">
    <source>
        <dbReference type="Proteomes" id="UP000014760"/>
    </source>
</evidence>
<keyword evidence="8" id="KW-1185">Reference proteome</keyword>
<dbReference type="EMBL" id="AMQN01010620">
    <property type="status" value="NOT_ANNOTATED_CDS"/>
    <property type="molecule type" value="Genomic_DNA"/>
</dbReference>
<dbReference type="GO" id="GO:0016756">
    <property type="term" value="F:glutathione gamma-glutamylcysteinyltransferase activity"/>
    <property type="evidence" value="ECO:0007669"/>
    <property type="project" value="UniProtKB-EC"/>
</dbReference>
<evidence type="ECO:0000256" key="2">
    <source>
        <dbReference type="ARBA" id="ARBA00022539"/>
    </source>
</evidence>
<feature type="domain" description="Peptidase C83" evidence="5">
    <location>
        <begin position="1"/>
        <end position="208"/>
    </location>
</feature>
<dbReference type="PANTHER" id="PTHR33447:SF20">
    <property type="entry name" value="GLUTATHIONE GAMMA-GLUTAMYLCYSTEINYLTRANSFERASE"/>
    <property type="match status" value="1"/>
</dbReference>
<dbReference type="InterPro" id="IPR007719">
    <property type="entry name" value="PCS_N"/>
</dbReference>
<name>R7TVZ7_CAPTE</name>
<evidence type="ECO:0000256" key="4">
    <source>
        <dbReference type="ARBA" id="ARBA00022723"/>
    </source>
</evidence>
<dbReference type="EnsemblMetazoa" id="CapteT200929">
    <property type="protein sequence ID" value="CapteP200929"/>
    <property type="gene ID" value="CapteG200929"/>
</dbReference>
<dbReference type="PROSITE" id="PS51443">
    <property type="entry name" value="PCS"/>
    <property type="match status" value="1"/>
</dbReference>
<evidence type="ECO:0000259" key="5">
    <source>
        <dbReference type="PROSITE" id="PS51443"/>
    </source>
</evidence>
<dbReference type="EMBL" id="KB308243">
    <property type="protein sequence ID" value="ELT98083.1"/>
    <property type="molecule type" value="Genomic_DNA"/>
</dbReference>
<dbReference type="GO" id="GO:0046938">
    <property type="term" value="P:phytochelatin biosynthetic process"/>
    <property type="evidence" value="ECO:0007669"/>
    <property type="project" value="InterPro"/>
</dbReference>
<gene>
    <name evidence="6" type="ORF">CAPTEDRAFT_200929</name>
</gene>
<reference evidence="7" key="3">
    <citation type="submission" date="2015-06" db="UniProtKB">
        <authorList>
            <consortium name="EnsemblMetazoa"/>
        </authorList>
    </citation>
    <scope>IDENTIFICATION</scope>
</reference>
<dbReference type="HOGENOM" id="CLU_037385_0_0_1"/>
<evidence type="ECO:0000256" key="3">
    <source>
        <dbReference type="ARBA" id="ARBA00022679"/>
    </source>
</evidence>
<dbReference type="InterPro" id="IPR040409">
    <property type="entry name" value="PCS-like"/>
</dbReference>
<dbReference type="EC" id="2.3.2.15" evidence="1"/>
<dbReference type="OMA" id="KHEATAY"/>
<evidence type="ECO:0000313" key="7">
    <source>
        <dbReference type="EnsemblMetazoa" id="CapteP200929"/>
    </source>
</evidence>
<keyword evidence="4" id="KW-0479">Metal-binding</keyword>
<dbReference type="InterPro" id="IPR038156">
    <property type="entry name" value="PCS_N_sf"/>
</dbReference>
<dbReference type="Proteomes" id="UP000014760">
    <property type="component" value="Unassembled WGS sequence"/>
</dbReference>
<dbReference type="AlphaFoldDB" id="R7TVZ7"/>
<reference evidence="6 8" key="2">
    <citation type="journal article" date="2013" name="Nature">
        <title>Insights into bilaterian evolution from three spiralian genomes.</title>
        <authorList>
            <person name="Simakov O."/>
            <person name="Marletaz F."/>
            <person name="Cho S.J."/>
            <person name="Edsinger-Gonzales E."/>
            <person name="Havlak P."/>
            <person name="Hellsten U."/>
            <person name="Kuo D.H."/>
            <person name="Larsson T."/>
            <person name="Lv J."/>
            <person name="Arendt D."/>
            <person name="Savage R."/>
            <person name="Osoegawa K."/>
            <person name="de Jong P."/>
            <person name="Grimwood J."/>
            <person name="Chapman J.A."/>
            <person name="Shapiro H."/>
            <person name="Aerts A."/>
            <person name="Otillar R.P."/>
            <person name="Terry A.Y."/>
            <person name="Boore J.L."/>
            <person name="Grigoriev I.V."/>
            <person name="Lindberg D.R."/>
            <person name="Seaver E.C."/>
            <person name="Weisblat D.A."/>
            <person name="Putnam N.H."/>
            <person name="Rokhsar D.S."/>
        </authorList>
    </citation>
    <scope>NUCLEOTIDE SEQUENCE</scope>
    <source>
        <strain evidence="6 8">I ESC-2004</strain>
    </source>
</reference>
<dbReference type="InterPro" id="IPR038765">
    <property type="entry name" value="Papain-like_cys_pep_sf"/>
</dbReference>
<reference evidence="8" key="1">
    <citation type="submission" date="2012-12" db="EMBL/GenBank/DDBJ databases">
        <authorList>
            <person name="Hellsten U."/>
            <person name="Grimwood J."/>
            <person name="Chapman J.A."/>
            <person name="Shapiro H."/>
            <person name="Aerts A."/>
            <person name="Otillar R.P."/>
            <person name="Terry A.Y."/>
            <person name="Boore J.L."/>
            <person name="Simakov O."/>
            <person name="Marletaz F."/>
            <person name="Cho S.-J."/>
            <person name="Edsinger-Gonzales E."/>
            <person name="Havlak P."/>
            <person name="Kuo D.-H."/>
            <person name="Larsson T."/>
            <person name="Lv J."/>
            <person name="Arendt D."/>
            <person name="Savage R."/>
            <person name="Osoegawa K."/>
            <person name="de Jong P."/>
            <person name="Lindberg D.R."/>
            <person name="Seaver E.C."/>
            <person name="Weisblat D.A."/>
            <person name="Putnam N.H."/>
            <person name="Grigoriev I.V."/>
            <person name="Rokhsar D.S."/>
        </authorList>
    </citation>
    <scope>NUCLEOTIDE SEQUENCE</scope>
    <source>
        <strain evidence="8">I ESC-2004</strain>
    </source>
</reference>
<dbReference type="OrthoDB" id="448954at2759"/>
<keyword evidence="3" id="KW-0808">Transferase</keyword>
<sequence length="208" mass="22630">MSLIRLHSDEGQRLLHEAQLSGSSQPFLGESFSKQSGSASCGVQSVALLLSAALHSDPPLTDNDLLKSPQITEYLTNKTNFPTGAGLSLEEVHELIMQCGHEADIHFASDCSISEFRSMATALLSDATSQVGVIVNYHMGTLGQDSTYGHHSPLGAYHKTTDRFLIYDCWPETLECWATASDLHGGMLQDDSDSGKPRGFIVIRKFTK</sequence>
<evidence type="ECO:0000256" key="1">
    <source>
        <dbReference type="ARBA" id="ARBA00012468"/>
    </source>
</evidence>
<protein>
    <recommendedName>
        <fullName evidence="1">glutathione gamma-glutamylcysteinyltransferase</fullName>
        <ecNumber evidence="1">2.3.2.15</ecNumber>
    </recommendedName>
</protein>
<organism evidence="6">
    <name type="scientific">Capitella teleta</name>
    <name type="common">Polychaete worm</name>
    <dbReference type="NCBI Taxonomy" id="283909"/>
    <lineage>
        <taxon>Eukaryota</taxon>
        <taxon>Metazoa</taxon>
        <taxon>Spiralia</taxon>
        <taxon>Lophotrochozoa</taxon>
        <taxon>Annelida</taxon>
        <taxon>Polychaeta</taxon>
        <taxon>Sedentaria</taxon>
        <taxon>Scolecida</taxon>
        <taxon>Capitellidae</taxon>
        <taxon>Capitella</taxon>
    </lineage>
</organism>
<dbReference type="Pfam" id="PF05023">
    <property type="entry name" value="Phytochelatin"/>
    <property type="match status" value="1"/>
</dbReference>
<proteinExistence type="predicted"/>
<evidence type="ECO:0000313" key="6">
    <source>
        <dbReference type="EMBL" id="ELT98083.1"/>
    </source>
</evidence>
<dbReference type="GO" id="GO:0010038">
    <property type="term" value="P:response to metal ion"/>
    <property type="evidence" value="ECO:0007669"/>
    <property type="project" value="InterPro"/>
</dbReference>
<dbReference type="GO" id="GO:0046872">
    <property type="term" value="F:metal ion binding"/>
    <property type="evidence" value="ECO:0007669"/>
    <property type="project" value="UniProtKB-KW"/>
</dbReference>
<keyword evidence="2" id="KW-0104">Cadmium</keyword>
<dbReference type="SUPFAM" id="SSF54001">
    <property type="entry name" value="Cysteine proteinases"/>
    <property type="match status" value="1"/>
</dbReference>
<dbReference type="PANTHER" id="PTHR33447">
    <property type="entry name" value="GLUTATHIONE GAMMA-GLUTAMYLCYSTEINYLTRANSFERASE"/>
    <property type="match status" value="1"/>
</dbReference>
<dbReference type="Gene3D" id="3.90.70.30">
    <property type="entry name" value="Phytochelatin synthase, N-terminal domain"/>
    <property type="match status" value="1"/>
</dbReference>